<evidence type="ECO:0000313" key="8">
    <source>
        <dbReference type="Proteomes" id="UP000657177"/>
    </source>
</evidence>
<evidence type="ECO:0000256" key="4">
    <source>
        <dbReference type="ARBA" id="ARBA00022989"/>
    </source>
</evidence>
<proteinExistence type="predicted"/>
<accession>A0A8J6LMT4</accession>
<dbReference type="Proteomes" id="UP000657177">
    <property type="component" value="Unassembled WGS sequence"/>
</dbReference>
<gene>
    <name evidence="7" type="ORF">G5B42_06410</name>
</gene>
<feature type="transmembrane region" description="Helical" evidence="6">
    <location>
        <begin position="112"/>
        <end position="132"/>
    </location>
</feature>
<evidence type="ECO:0000256" key="6">
    <source>
        <dbReference type="SAM" id="Phobius"/>
    </source>
</evidence>
<reference evidence="7" key="1">
    <citation type="submission" date="2020-06" db="EMBL/GenBank/DDBJ databases">
        <title>Novel chitinolytic bacterium.</title>
        <authorList>
            <person name="Ungkulpasvich U."/>
            <person name="Kosugi A."/>
            <person name="Uke A."/>
        </authorList>
    </citation>
    <scope>NUCLEOTIDE SEQUENCE</scope>
    <source>
        <strain evidence="7">UUS1-1</strain>
    </source>
</reference>
<dbReference type="RefSeq" id="WP_181339625.1">
    <property type="nucleotide sequence ID" value="NZ_JAAKDE010000012.1"/>
</dbReference>
<dbReference type="GO" id="GO:0006865">
    <property type="term" value="P:amino acid transport"/>
    <property type="evidence" value="ECO:0007669"/>
    <property type="project" value="InterPro"/>
</dbReference>
<feature type="transmembrane region" description="Helical" evidence="6">
    <location>
        <begin position="39"/>
        <end position="61"/>
    </location>
</feature>
<feature type="transmembrane region" description="Helical" evidence="6">
    <location>
        <begin position="144"/>
        <end position="170"/>
    </location>
</feature>
<dbReference type="PANTHER" id="PTHR38825:SF1">
    <property type="entry name" value="TRANSPORTER, LYSE FAMILY"/>
    <property type="match status" value="1"/>
</dbReference>
<keyword evidence="3 6" id="KW-0812">Transmembrane</keyword>
<evidence type="ECO:0000256" key="1">
    <source>
        <dbReference type="ARBA" id="ARBA00004651"/>
    </source>
</evidence>
<dbReference type="PANTHER" id="PTHR38825">
    <property type="entry name" value="LYSINE EXPORTER PROTEIN (LYSE/YGGA)"/>
    <property type="match status" value="1"/>
</dbReference>
<dbReference type="EMBL" id="JAAKDE010000012">
    <property type="protein sequence ID" value="MBA2133173.1"/>
    <property type="molecule type" value="Genomic_DNA"/>
</dbReference>
<keyword evidence="8" id="KW-1185">Reference proteome</keyword>
<feature type="transmembrane region" description="Helical" evidence="6">
    <location>
        <begin position="67"/>
        <end position="86"/>
    </location>
</feature>
<protein>
    <submittedName>
        <fullName evidence="7">LysE family transporter</fullName>
    </submittedName>
</protein>
<dbReference type="InterPro" id="IPR001123">
    <property type="entry name" value="LeuE-type"/>
</dbReference>
<feature type="transmembrane region" description="Helical" evidence="6">
    <location>
        <begin position="6"/>
        <end position="27"/>
    </location>
</feature>
<comment type="caution">
    <text evidence="7">The sequence shown here is derived from an EMBL/GenBank/DDBJ whole genome shotgun (WGS) entry which is preliminary data.</text>
</comment>
<feature type="transmembrane region" description="Helical" evidence="6">
    <location>
        <begin position="182"/>
        <end position="204"/>
    </location>
</feature>
<evidence type="ECO:0000313" key="7">
    <source>
        <dbReference type="EMBL" id="MBA2133173.1"/>
    </source>
</evidence>
<keyword evidence="4 6" id="KW-1133">Transmembrane helix</keyword>
<keyword evidence="2" id="KW-1003">Cell membrane</keyword>
<organism evidence="7 8">
    <name type="scientific">Capillibacterium thermochitinicola</name>
    <dbReference type="NCBI Taxonomy" id="2699427"/>
    <lineage>
        <taxon>Bacteria</taxon>
        <taxon>Bacillati</taxon>
        <taxon>Bacillota</taxon>
        <taxon>Capillibacterium</taxon>
    </lineage>
</organism>
<dbReference type="Pfam" id="PF01810">
    <property type="entry name" value="LysE"/>
    <property type="match status" value="1"/>
</dbReference>
<sequence>MIAIFVQSILIGYSGAVMPGSLLTYTLDQSLKSGVKAGFMVSLGHSLLELFLVIAIFLGFGQYLTTTLAQILIGLGGGLLLIFLGGRMVQDSWRGNTAIILPAAAAPNNRSMLLGGALISAANPYFIIWWVVVGPGLIMNAFNAFGFGGVLLFYLGHILADFSWYLLVSWLVGKTRTFINPLVYRLVIGGLGLCLIGFGAGFFANSLPLIF</sequence>
<evidence type="ECO:0000256" key="3">
    <source>
        <dbReference type="ARBA" id="ARBA00022692"/>
    </source>
</evidence>
<dbReference type="GO" id="GO:0005886">
    <property type="term" value="C:plasma membrane"/>
    <property type="evidence" value="ECO:0007669"/>
    <property type="project" value="UniProtKB-SubCell"/>
</dbReference>
<keyword evidence="5 6" id="KW-0472">Membrane</keyword>
<name>A0A8J6LMT4_9FIRM</name>
<dbReference type="AlphaFoldDB" id="A0A8J6LMT4"/>
<evidence type="ECO:0000256" key="5">
    <source>
        <dbReference type="ARBA" id="ARBA00023136"/>
    </source>
</evidence>
<evidence type="ECO:0000256" key="2">
    <source>
        <dbReference type="ARBA" id="ARBA00022475"/>
    </source>
</evidence>
<comment type="subcellular location">
    <subcellularLocation>
        <location evidence="1">Cell membrane</location>
        <topology evidence="1">Multi-pass membrane protein</topology>
    </subcellularLocation>
</comment>